<keyword evidence="2" id="KW-1133">Transmembrane helix</keyword>
<sequence length="72" mass="8044">MLDVTLLAAVHEELAPLIAPPVVISLVFGVFFLFLGFVVWSYRDVSNRSPRKAKTQEHKAGPIDEYGHPESH</sequence>
<evidence type="ECO:0000256" key="2">
    <source>
        <dbReference type="SAM" id="Phobius"/>
    </source>
</evidence>
<dbReference type="EMBL" id="BJUV01000045">
    <property type="protein sequence ID" value="GEK84596.1"/>
    <property type="molecule type" value="Genomic_DNA"/>
</dbReference>
<dbReference type="AlphaFoldDB" id="A0A7W3JI48"/>
<name>A0A7W3JI48_9MICO</name>
<dbReference type="Proteomes" id="UP000522688">
    <property type="component" value="Unassembled WGS sequence"/>
</dbReference>
<keyword evidence="5" id="KW-1185">Reference proteome</keyword>
<gene>
    <name evidence="4" type="ORF">FB463_001554</name>
    <name evidence="3" type="ORF">FFA01_29050</name>
</gene>
<evidence type="ECO:0000313" key="5">
    <source>
        <dbReference type="Proteomes" id="UP000321154"/>
    </source>
</evidence>
<keyword evidence="2" id="KW-0472">Membrane</keyword>
<evidence type="ECO:0000313" key="4">
    <source>
        <dbReference type="EMBL" id="MBA8813305.1"/>
    </source>
</evidence>
<dbReference type="OrthoDB" id="5149460at2"/>
<organism evidence="4 6">
    <name type="scientific">Frigoribacterium faeni</name>
    <dbReference type="NCBI Taxonomy" id="145483"/>
    <lineage>
        <taxon>Bacteria</taxon>
        <taxon>Bacillati</taxon>
        <taxon>Actinomycetota</taxon>
        <taxon>Actinomycetes</taxon>
        <taxon>Micrococcales</taxon>
        <taxon>Microbacteriaceae</taxon>
        <taxon>Frigoribacterium</taxon>
    </lineage>
</organism>
<keyword evidence="2" id="KW-0812">Transmembrane</keyword>
<evidence type="ECO:0000256" key="1">
    <source>
        <dbReference type="SAM" id="MobiDB-lite"/>
    </source>
</evidence>
<feature type="transmembrane region" description="Helical" evidence="2">
    <location>
        <begin position="22"/>
        <end position="42"/>
    </location>
</feature>
<dbReference type="Proteomes" id="UP000321154">
    <property type="component" value="Unassembled WGS sequence"/>
</dbReference>
<proteinExistence type="predicted"/>
<feature type="region of interest" description="Disordered" evidence="1">
    <location>
        <begin position="46"/>
        <end position="72"/>
    </location>
</feature>
<feature type="compositionally biased region" description="Basic and acidic residues" evidence="1">
    <location>
        <begin position="54"/>
        <end position="72"/>
    </location>
</feature>
<reference evidence="4 6" key="2">
    <citation type="submission" date="2020-07" db="EMBL/GenBank/DDBJ databases">
        <title>Sequencing the genomes of 1000 actinobacteria strains.</title>
        <authorList>
            <person name="Klenk H.-P."/>
        </authorList>
    </citation>
    <scope>NUCLEOTIDE SEQUENCE [LARGE SCALE GENOMIC DNA]</scope>
    <source>
        <strain evidence="4 6">DSM 10309</strain>
    </source>
</reference>
<protein>
    <submittedName>
        <fullName evidence="4">Uncharacterized protein</fullName>
    </submittedName>
</protein>
<dbReference type="RefSeq" id="WP_146856918.1">
    <property type="nucleotide sequence ID" value="NZ_BAAAHR010000001.1"/>
</dbReference>
<accession>A0A7W3JI48</accession>
<dbReference type="EMBL" id="JACGWW010000002">
    <property type="protein sequence ID" value="MBA8813305.1"/>
    <property type="molecule type" value="Genomic_DNA"/>
</dbReference>
<evidence type="ECO:0000313" key="6">
    <source>
        <dbReference type="Proteomes" id="UP000522688"/>
    </source>
</evidence>
<evidence type="ECO:0000313" key="3">
    <source>
        <dbReference type="EMBL" id="GEK84596.1"/>
    </source>
</evidence>
<reference evidence="3 5" key="1">
    <citation type="submission" date="2019-07" db="EMBL/GenBank/DDBJ databases">
        <title>Whole genome shotgun sequence of Frigoribacterium faeni NBRC 103066.</title>
        <authorList>
            <person name="Hosoyama A."/>
            <person name="Uohara A."/>
            <person name="Ohji S."/>
            <person name="Ichikawa N."/>
        </authorList>
    </citation>
    <scope>NUCLEOTIDE SEQUENCE [LARGE SCALE GENOMIC DNA]</scope>
    <source>
        <strain evidence="3 5">NBRC 103066</strain>
    </source>
</reference>
<comment type="caution">
    <text evidence="4">The sequence shown here is derived from an EMBL/GenBank/DDBJ whole genome shotgun (WGS) entry which is preliminary data.</text>
</comment>